<sequence length="308" mass="33494">MYHRTRSSCASYDTASTAVYSLSRSTSWSGMTAVESVGRCKYPTAPKQAFPVVVEAIELAHTALPPTYPMSSAPSTLRPARPTRPFPGVDPNLCADTRFPPPHRFRFSTYEPARPPTALSCFSSSTTHKEKSLLRRAITHSLAHIRNLSSGSLQRVRSLSRRAGCRRASVYDPKFVALDNLPDKLEPASPPDHRSASRVSRVILQVPRAEPLLPAVLAAAEDVKLENVNLTAAISELAQIVTPGERARASLAYPLAGSREASRPDSQLLPPIDFSAPPSKCRPPLPADFGGPVVTCSRRASRPQFTYI</sequence>
<keyword evidence="2" id="KW-1185">Reference proteome</keyword>
<gene>
    <name evidence="1" type="ORF">CC85DRAFT_327004</name>
</gene>
<evidence type="ECO:0000313" key="2">
    <source>
        <dbReference type="Proteomes" id="UP000053611"/>
    </source>
</evidence>
<protein>
    <submittedName>
        <fullName evidence="1">Uncharacterized protein</fullName>
    </submittedName>
</protein>
<dbReference type="Proteomes" id="UP000053611">
    <property type="component" value="Unassembled WGS sequence"/>
</dbReference>
<organism evidence="1 2">
    <name type="scientific">Cutaneotrichosporon oleaginosum</name>
    <dbReference type="NCBI Taxonomy" id="879819"/>
    <lineage>
        <taxon>Eukaryota</taxon>
        <taxon>Fungi</taxon>
        <taxon>Dikarya</taxon>
        <taxon>Basidiomycota</taxon>
        <taxon>Agaricomycotina</taxon>
        <taxon>Tremellomycetes</taxon>
        <taxon>Trichosporonales</taxon>
        <taxon>Trichosporonaceae</taxon>
        <taxon>Cutaneotrichosporon</taxon>
    </lineage>
</organism>
<evidence type="ECO:0000313" key="1">
    <source>
        <dbReference type="EMBL" id="KLT43869.1"/>
    </source>
</evidence>
<accession>A0A0J1B7X0</accession>
<dbReference type="RefSeq" id="XP_018280360.1">
    <property type="nucleotide sequence ID" value="XM_018426527.1"/>
</dbReference>
<proteinExistence type="predicted"/>
<dbReference type="AlphaFoldDB" id="A0A0J1B7X0"/>
<name>A0A0J1B7X0_9TREE</name>
<reference evidence="1 2" key="1">
    <citation type="submission" date="2015-03" db="EMBL/GenBank/DDBJ databases">
        <title>Genomics and transcriptomics of the oil-accumulating basidiomycete yeast T. oleaginosus allow insights into substrate utilization and the diverse evolutionary trajectories of mating systems in fungi.</title>
        <authorList>
            <consortium name="DOE Joint Genome Institute"/>
            <person name="Kourist R."/>
            <person name="Kracht O."/>
            <person name="Bracharz F."/>
            <person name="Lipzen A."/>
            <person name="Nolan M."/>
            <person name="Ohm R."/>
            <person name="Grigoriev I."/>
            <person name="Sun S."/>
            <person name="Heitman J."/>
            <person name="Bruck T."/>
            <person name="Nowrousian M."/>
        </authorList>
    </citation>
    <scope>NUCLEOTIDE SEQUENCE [LARGE SCALE GENOMIC DNA]</scope>
    <source>
        <strain evidence="1 2">IBC0246</strain>
    </source>
</reference>
<dbReference type="GeneID" id="28987130"/>
<dbReference type="EMBL" id="KQ087191">
    <property type="protein sequence ID" value="KLT43869.1"/>
    <property type="molecule type" value="Genomic_DNA"/>
</dbReference>